<keyword evidence="1" id="KW-1133">Transmembrane helix</keyword>
<organism evidence="3 4">
    <name type="scientific">Cupriavidus oxalaticus</name>
    <dbReference type="NCBI Taxonomy" id="96344"/>
    <lineage>
        <taxon>Bacteria</taxon>
        <taxon>Pseudomonadati</taxon>
        <taxon>Pseudomonadota</taxon>
        <taxon>Betaproteobacteria</taxon>
        <taxon>Burkholderiales</taxon>
        <taxon>Burkholderiaceae</taxon>
        <taxon>Cupriavidus</taxon>
    </lineage>
</organism>
<keyword evidence="3" id="KW-0012">Acyltransferase</keyword>
<gene>
    <name evidence="3" type="ORF">D2917_29615</name>
</gene>
<protein>
    <submittedName>
        <fullName evidence="3">Acyltransferase</fullName>
    </submittedName>
</protein>
<feature type="transmembrane region" description="Helical" evidence="1">
    <location>
        <begin position="75"/>
        <end position="96"/>
    </location>
</feature>
<evidence type="ECO:0000256" key="1">
    <source>
        <dbReference type="SAM" id="Phobius"/>
    </source>
</evidence>
<proteinExistence type="predicted"/>
<dbReference type="EMBL" id="CP032519">
    <property type="protein sequence ID" value="QEZ48213.1"/>
    <property type="molecule type" value="Genomic_DNA"/>
</dbReference>
<keyword evidence="1" id="KW-0812">Transmembrane</keyword>
<evidence type="ECO:0000259" key="2">
    <source>
        <dbReference type="Pfam" id="PF01757"/>
    </source>
</evidence>
<feature type="transmembrane region" description="Helical" evidence="1">
    <location>
        <begin position="229"/>
        <end position="245"/>
    </location>
</feature>
<feature type="transmembrane region" description="Helical" evidence="1">
    <location>
        <begin position="116"/>
        <end position="136"/>
    </location>
</feature>
<dbReference type="GO" id="GO:0009103">
    <property type="term" value="P:lipopolysaccharide biosynthetic process"/>
    <property type="evidence" value="ECO:0007669"/>
    <property type="project" value="TreeGrafter"/>
</dbReference>
<dbReference type="PANTHER" id="PTHR23028:SF53">
    <property type="entry name" value="ACYL_TRANSF_3 DOMAIN-CONTAINING PROTEIN"/>
    <property type="match status" value="1"/>
</dbReference>
<dbReference type="Pfam" id="PF01757">
    <property type="entry name" value="Acyl_transf_3"/>
    <property type="match status" value="1"/>
</dbReference>
<feature type="transmembrane region" description="Helical" evidence="1">
    <location>
        <begin position="205"/>
        <end position="223"/>
    </location>
</feature>
<feature type="transmembrane region" description="Helical" evidence="1">
    <location>
        <begin position="345"/>
        <end position="367"/>
    </location>
</feature>
<evidence type="ECO:0000313" key="3">
    <source>
        <dbReference type="EMBL" id="QEZ48213.1"/>
    </source>
</evidence>
<feature type="transmembrane region" description="Helical" evidence="1">
    <location>
        <begin position="315"/>
        <end position="333"/>
    </location>
</feature>
<feature type="transmembrane region" description="Helical" evidence="1">
    <location>
        <begin position="6"/>
        <end position="23"/>
    </location>
</feature>
<feature type="transmembrane region" description="Helical" evidence="1">
    <location>
        <begin position="167"/>
        <end position="184"/>
    </location>
</feature>
<evidence type="ECO:0000313" key="4">
    <source>
        <dbReference type="Proteomes" id="UP000325743"/>
    </source>
</evidence>
<dbReference type="GO" id="GO:0016747">
    <property type="term" value="F:acyltransferase activity, transferring groups other than amino-acyl groups"/>
    <property type="evidence" value="ECO:0007669"/>
    <property type="project" value="InterPro"/>
</dbReference>
<sequence>MNSILPYFLSLFAATALFATNVWRGIDDDASGGVRRVSTLDGLRGYLALSVMLQHAMVARSWLVTGSWSLPHDPFYAQLGSVAVSLFFMITGYLFWDKLVSQQGRMNWMAFYIGRVFRIAPIYWVASAGLVLIVFWRTGFELHEPAAVVAGSVLRWFGLGFLPGKDFNGYENAWVILAGVVWTLKYEWKFYFALLPASLFAKRRLHLPAAIAFLAVAIVCANAGGSDSWSFWTLFGAGMLTASLKQSGVRIKLPDSVASAAVLVLLAALLFAYPPLYSSAQALPLAVVFFLVCNGTTLFGLLTSTPAVRLGHVSYGIYLLQGFVFAIGFDNALVRHLVTGHVGTFWLVTIAGVLALCTISGCLYMAIERPMIQHGRRVASSTAARMTTWRDKLVSQRSGERPDAT</sequence>
<feature type="transmembrane region" description="Helical" evidence="1">
    <location>
        <begin position="257"/>
        <end position="276"/>
    </location>
</feature>
<feature type="transmembrane region" description="Helical" evidence="1">
    <location>
        <begin position="282"/>
        <end position="303"/>
    </location>
</feature>
<dbReference type="GO" id="GO:0016020">
    <property type="term" value="C:membrane"/>
    <property type="evidence" value="ECO:0007669"/>
    <property type="project" value="TreeGrafter"/>
</dbReference>
<feature type="transmembrane region" description="Helical" evidence="1">
    <location>
        <begin position="43"/>
        <end position="63"/>
    </location>
</feature>
<dbReference type="InterPro" id="IPR050879">
    <property type="entry name" value="Acyltransferase_3"/>
</dbReference>
<dbReference type="AlphaFoldDB" id="A0A5P3VRR5"/>
<dbReference type="PANTHER" id="PTHR23028">
    <property type="entry name" value="ACETYLTRANSFERASE"/>
    <property type="match status" value="1"/>
</dbReference>
<name>A0A5P3VRR5_9BURK</name>
<dbReference type="InterPro" id="IPR002656">
    <property type="entry name" value="Acyl_transf_3_dom"/>
</dbReference>
<dbReference type="Proteomes" id="UP000325743">
    <property type="component" value="Chromosome 2"/>
</dbReference>
<dbReference type="RefSeq" id="WP_151072713.1">
    <property type="nucleotide sequence ID" value="NZ_CP032519.1"/>
</dbReference>
<feature type="domain" description="Acyltransferase 3" evidence="2">
    <location>
        <begin position="40"/>
        <end position="357"/>
    </location>
</feature>
<accession>A0A5P3VRR5</accession>
<keyword evidence="1" id="KW-0472">Membrane</keyword>
<reference evidence="3 4" key="1">
    <citation type="submission" date="2018-09" db="EMBL/GenBank/DDBJ databases">
        <title>Complete genome sequence of Cupriavidus oxalaticus T2, a bacterium capable of phenol tolerance and degradation.</title>
        <authorList>
            <person name="Yan J."/>
        </authorList>
    </citation>
    <scope>NUCLEOTIDE SEQUENCE [LARGE SCALE GENOMIC DNA]</scope>
    <source>
        <strain evidence="3 4">T2</strain>
    </source>
</reference>
<keyword evidence="3" id="KW-0808">Transferase</keyword>